<dbReference type="Proteomes" id="UP000813637">
    <property type="component" value="Unassembled WGS sequence"/>
</dbReference>
<keyword evidence="1" id="KW-1133">Transmembrane helix</keyword>
<evidence type="ECO:0000313" key="3">
    <source>
        <dbReference type="Proteomes" id="UP000813637"/>
    </source>
</evidence>
<reference evidence="2" key="1">
    <citation type="submission" date="2020-02" db="EMBL/GenBank/DDBJ databases">
        <authorList>
            <person name="Fillo S."/>
            <person name="Giordani F."/>
            <person name="Tonon E."/>
            <person name="Drigo I."/>
            <person name="Anselmo A."/>
            <person name="Fortunato A."/>
            <person name="Bano L."/>
            <person name="Lista F."/>
        </authorList>
    </citation>
    <scope>NUCLEOTIDE SEQUENCE</scope>
    <source>
        <strain evidence="2">IZSVe-TV_9877_3_12</strain>
    </source>
</reference>
<organism evidence="2 3">
    <name type="scientific">Clostridium botulinum C</name>
    <dbReference type="NCBI Taxonomy" id="36828"/>
    <lineage>
        <taxon>Bacteria</taxon>
        <taxon>Bacillati</taxon>
        <taxon>Bacillota</taxon>
        <taxon>Clostridia</taxon>
        <taxon>Eubacteriales</taxon>
        <taxon>Clostridiaceae</taxon>
        <taxon>Clostridium</taxon>
    </lineage>
</organism>
<protein>
    <submittedName>
        <fullName evidence="2">Uncharacterized protein</fullName>
    </submittedName>
</protein>
<evidence type="ECO:0000256" key="1">
    <source>
        <dbReference type="SAM" id="Phobius"/>
    </source>
</evidence>
<gene>
    <name evidence="2" type="ORF">G8S53_02525</name>
</gene>
<feature type="transmembrane region" description="Helical" evidence="1">
    <location>
        <begin position="21"/>
        <end position="42"/>
    </location>
</feature>
<name>A0A9Q3V8P3_CLOBO</name>
<dbReference type="RefSeq" id="WP_198090997.1">
    <property type="nucleotide sequence ID" value="NZ_JAAMYB010000001.1"/>
</dbReference>
<reference evidence="2" key="2">
    <citation type="journal article" date="2021" name="Microorganisms">
        <title>Extensive Genome Exploration of Clostridium botulinum Group III Field Strains.</title>
        <authorList>
            <person name="Fillo S."/>
            <person name="Giordani F."/>
            <person name="Tonon E."/>
            <person name="Drigo I."/>
            <person name="Anselmo A."/>
            <person name="Fortunato A."/>
            <person name="Lista F."/>
            <person name="Bano L."/>
        </authorList>
    </citation>
    <scope>NUCLEOTIDE SEQUENCE</scope>
    <source>
        <strain evidence="2">IZSVe-TV_9877_3_12</strain>
    </source>
</reference>
<keyword evidence="1" id="KW-0812">Transmembrane</keyword>
<sequence>MKEPNFLPLWYRKKVEKRNEIKFKVVIIILISFIGVIGFRLFKDKKSLIDVNNKIEVIKLNTKKQKNIQNNNIKNKLCTINIYTQMKQELFEKFKLDDISIKKDKVLVKKVFDNILDISNLLEYIENNQNYNIKHVDIENLEEDKILLKLDLKVGNYE</sequence>
<evidence type="ECO:0000313" key="2">
    <source>
        <dbReference type="EMBL" id="MCD3194163.1"/>
    </source>
</evidence>
<comment type="caution">
    <text evidence="2">The sequence shown here is derived from an EMBL/GenBank/DDBJ whole genome shotgun (WGS) entry which is preliminary data.</text>
</comment>
<dbReference type="AlphaFoldDB" id="A0A9Q3V8P3"/>
<dbReference type="EMBL" id="JAAMYB010000001">
    <property type="protein sequence ID" value="MCD3194163.1"/>
    <property type="molecule type" value="Genomic_DNA"/>
</dbReference>
<proteinExistence type="predicted"/>
<keyword evidence="1" id="KW-0472">Membrane</keyword>
<accession>A0A9Q3V8P3</accession>